<evidence type="ECO:0000313" key="1">
    <source>
        <dbReference type="EMBL" id="AWY08559.1"/>
    </source>
</evidence>
<accession>A0A2Z4QET9</accession>
<name>A0A2Z4QET9_9CAUD</name>
<protein>
    <submittedName>
        <fullName evidence="1">Uncharacterized protein</fullName>
    </submittedName>
</protein>
<sequence length="169" mass="18024">MKFTAIAIALVMSASASAANFVAPAPTAGMKSSGMTISDKLDDSCKQKLNQAIDLRHSVIDFAVSKDAIDTVAAWPLVCSPTVESASVTVERIGADITITYVNKDKSLANLSLVLQRVESTTEDDAPAYQVVQIGDLNAMGYSEQNVVKEWLLDCYAATVQDNMAMAKN</sequence>
<gene>
    <name evidence="1" type="ORF">Alexandra_303</name>
</gene>
<keyword evidence="2" id="KW-1185">Reference proteome</keyword>
<evidence type="ECO:0000313" key="2">
    <source>
        <dbReference type="Proteomes" id="UP000251795"/>
    </source>
</evidence>
<dbReference type="EMBL" id="MH248138">
    <property type="protein sequence ID" value="AWY08559.1"/>
    <property type="molecule type" value="Genomic_DNA"/>
</dbReference>
<proteinExistence type="predicted"/>
<organism evidence="1 2">
    <name type="scientific">Erwinia phage vB_EamM_Alexandra</name>
    <dbReference type="NCBI Taxonomy" id="2201424"/>
    <lineage>
        <taxon>Viruses</taxon>
        <taxon>Duplodnaviria</taxon>
        <taxon>Heunggongvirae</taxon>
        <taxon>Uroviricota</taxon>
        <taxon>Caudoviricetes</taxon>
        <taxon>Alexandravirus</taxon>
        <taxon>Alexandravirus alexandra</taxon>
    </lineage>
</organism>
<dbReference type="Proteomes" id="UP000251795">
    <property type="component" value="Segment"/>
</dbReference>
<reference evidence="1 2" key="1">
    <citation type="submission" date="2018-04" db="EMBL/GenBank/DDBJ databases">
        <authorList>
            <person name="Go L.Y."/>
            <person name="Mitchell J.A."/>
        </authorList>
    </citation>
    <scope>NUCLEOTIDE SEQUENCE [LARGE SCALE GENOMIC DNA]</scope>
</reference>